<dbReference type="InterPro" id="IPR012767">
    <property type="entry name" value="Trehalose_TreY"/>
</dbReference>
<evidence type="ECO:0000259" key="1">
    <source>
        <dbReference type="SMART" id="SM00642"/>
    </source>
</evidence>
<dbReference type="Proteomes" id="UP000332515">
    <property type="component" value="Unassembled WGS sequence"/>
</dbReference>
<dbReference type="CDD" id="cd11336">
    <property type="entry name" value="AmyAc_MTSase"/>
    <property type="match status" value="1"/>
</dbReference>
<gene>
    <name evidence="2" type="primary">treY</name>
    <name evidence="2" type="ORF">F0357_05290</name>
</gene>
<dbReference type="PANTHER" id="PTHR10357:SF216">
    <property type="entry name" value="MALTOOLIGOSYL TREHALOSE SYNTHASE-RELATED"/>
    <property type="match status" value="1"/>
</dbReference>
<dbReference type="AlphaFoldDB" id="A0A6A7Y124"/>
<evidence type="ECO:0000313" key="2">
    <source>
        <dbReference type="EMBL" id="MQT12087.1"/>
    </source>
</evidence>
<sequence>MIPFRATARLQFHAGFTLDDALPLVDYYADLGISHLYASPLTTATAGSTHGYDVIDHGRINPELGGKPALERLVAALRARNMGLLLDIVPNHMGLPGNTWWEDVLTNGRDSRYATFFDIDWEAADPATRGKVLLPVLGRPYGEILENGELALEWDQAAGFRVRYHDRTFPIAPRDQEALVAGGSGPDAVAVAAVERIDVVSPAGDDIVVESALVQSTLVERPAGRSPDEIIALHAPDTAEGRRRLDALIARQNWRLAWWRIARDAINWRRFFEIDGLVGVRVEREEVFEAVHALTFDLYARGLIDGVRIDHVDGLADPRGYCRRLRQRLALLSDKRPAELGKGPAIILVEKILAADESLDEGWLVDGTTGYDFLDRVSGLLVDPAGEAPLTALWAEMRGATVSFEDEVLTARREVLTTSFVSEWEATARAITAVAALDPMTRDHTLPAIRRALGEIVVHFPVYRTYAGAAGFGPDDAAVLARALAGAKIGLGPADVEVAERIADILGRQAPQDFPPAERELRERAITRFQQLTSPIAAKSVEDTAFYRYGRLLARNDVGADPGRFSLDLAAFHALGADRAQHYPDALLATATHDHKRGEDARARLAVLSEVPEAFATALARWRNINADLRRDTKAGPAPDSVDEAMLYQTLIGLWPTGLAPADRHAIEALRARVEAWQLKALREAKRHTSWTDPNVDYEGGAGDFLARILARADFVTELADFVARIAPAGALNSLIQTALKMTTPGVPDLYQGTEFWDFSLVDPDNRRPVDFDARRDALAAGATPTELLAAWRDGRVKQAMIAALAGARTANPALWARGAYEPLMIEGAQAGRALAFARRLGREEAVVVMPLRAARLLAGDLPQVTAESWGDTALVLPATAGEAPLTDVLSGQVLPAAGRIPLASLLKDFPIAVLTTPAEGT</sequence>
<dbReference type="NCBIfam" id="TIGR02401">
    <property type="entry name" value="trehalose_TreY"/>
    <property type="match status" value="1"/>
</dbReference>
<dbReference type="GO" id="GO:0030980">
    <property type="term" value="P:alpha-glucan catabolic process"/>
    <property type="evidence" value="ECO:0007669"/>
    <property type="project" value="TreeGrafter"/>
</dbReference>
<dbReference type="GO" id="GO:0047470">
    <property type="term" value="F:(1,4)-alpha-D-glucan 1-alpha-D-glucosylmutase activity"/>
    <property type="evidence" value="ECO:0007669"/>
    <property type="project" value="TreeGrafter"/>
</dbReference>
<dbReference type="SMART" id="SM00642">
    <property type="entry name" value="Aamy"/>
    <property type="match status" value="1"/>
</dbReference>
<dbReference type="EMBL" id="VWNA01000001">
    <property type="protein sequence ID" value="MQT12087.1"/>
    <property type="molecule type" value="Genomic_DNA"/>
</dbReference>
<dbReference type="InterPro" id="IPR017853">
    <property type="entry name" value="GH"/>
</dbReference>
<dbReference type="Pfam" id="PF00128">
    <property type="entry name" value="Alpha-amylase"/>
    <property type="match status" value="1"/>
</dbReference>
<proteinExistence type="predicted"/>
<organism evidence="2 3">
    <name type="scientific">Segnochrobactrum spirostomi</name>
    <dbReference type="NCBI Taxonomy" id="2608987"/>
    <lineage>
        <taxon>Bacteria</taxon>
        <taxon>Pseudomonadati</taxon>
        <taxon>Pseudomonadota</taxon>
        <taxon>Alphaproteobacteria</taxon>
        <taxon>Hyphomicrobiales</taxon>
        <taxon>Segnochrobactraceae</taxon>
        <taxon>Segnochrobactrum</taxon>
    </lineage>
</organism>
<comment type="caution">
    <text evidence="2">The sequence shown here is derived from an EMBL/GenBank/DDBJ whole genome shotgun (WGS) entry which is preliminary data.</text>
</comment>
<protein>
    <submittedName>
        <fullName evidence="2">Malto-oligosyltrehalose synthase</fullName>
    </submittedName>
</protein>
<dbReference type="Gene3D" id="3.20.20.80">
    <property type="entry name" value="Glycosidases"/>
    <property type="match status" value="3"/>
</dbReference>
<dbReference type="InterPro" id="IPR006047">
    <property type="entry name" value="GH13_cat_dom"/>
</dbReference>
<feature type="domain" description="Glycosyl hydrolase family 13 catalytic" evidence="1">
    <location>
        <begin position="12"/>
        <end position="780"/>
    </location>
</feature>
<dbReference type="Gene3D" id="3.30.1590.10">
    <property type="entry name" value="Maltooligosyl trehalose synthase, domain 2"/>
    <property type="match status" value="1"/>
</dbReference>
<reference evidence="2 3" key="1">
    <citation type="submission" date="2019-09" db="EMBL/GenBank/DDBJ databases">
        <title>Segnochrobactrum spirostomi gen. nov., sp. nov., isolated from the ciliate Spirostomum cf. yagiui and description of a novel family, Segnochrobactraceae fam. nov. within the order Rhizobiales of the class Alphaproteobacteria.</title>
        <authorList>
            <person name="Akter S."/>
            <person name="Shazib S.U.A."/>
            <person name="Shin M.K."/>
        </authorList>
    </citation>
    <scope>NUCLEOTIDE SEQUENCE [LARGE SCALE GENOMIC DNA]</scope>
    <source>
        <strain evidence="2 3">Sp-1</strain>
    </source>
</reference>
<keyword evidence="3" id="KW-1185">Reference proteome</keyword>
<name>A0A6A7Y124_9HYPH</name>
<evidence type="ECO:0000313" key="3">
    <source>
        <dbReference type="Proteomes" id="UP000332515"/>
    </source>
</evidence>
<dbReference type="RefSeq" id="WP_153479405.1">
    <property type="nucleotide sequence ID" value="NZ_VWNA01000001.1"/>
</dbReference>
<dbReference type="GO" id="GO:0005992">
    <property type="term" value="P:trehalose biosynthetic process"/>
    <property type="evidence" value="ECO:0007669"/>
    <property type="project" value="TreeGrafter"/>
</dbReference>
<accession>A0A6A7Y124</accession>
<dbReference type="PANTHER" id="PTHR10357">
    <property type="entry name" value="ALPHA-AMYLASE FAMILY MEMBER"/>
    <property type="match status" value="1"/>
</dbReference>
<dbReference type="SUPFAM" id="SSF51445">
    <property type="entry name" value="(Trans)glycosidases"/>
    <property type="match status" value="1"/>
</dbReference>